<organism evidence="15 16">
    <name type="scientific">Enterococcus camelliae</name>
    <dbReference type="NCBI Taxonomy" id="453959"/>
    <lineage>
        <taxon>Bacteria</taxon>
        <taxon>Bacillati</taxon>
        <taxon>Bacillota</taxon>
        <taxon>Bacilli</taxon>
        <taxon>Lactobacillales</taxon>
        <taxon>Enterococcaceae</taxon>
        <taxon>Enterococcus</taxon>
    </lineage>
</organism>
<dbReference type="SUPFAM" id="SSF55326">
    <property type="entry name" value="PurM N-terminal domain-like"/>
    <property type="match status" value="1"/>
</dbReference>
<evidence type="ECO:0000256" key="10">
    <source>
        <dbReference type="ARBA" id="ARBA00033093"/>
    </source>
</evidence>
<comment type="similarity">
    <text evidence="2 12">Belongs to the AIR synthase family.</text>
</comment>
<evidence type="ECO:0000256" key="9">
    <source>
        <dbReference type="ARBA" id="ARBA00032931"/>
    </source>
</evidence>
<dbReference type="GO" id="GO:0004641">
    <property type="term" value="F:phosphoribosylformylglycinamidine cyclo-ligase activity"/>
    <property type="evidence" value="ECO:0007669"/>
    <property type="project" value="UniProtKB-EC"/>
</dbReference>
<keyword evidence="6 12" id="KW-0547">Nucleotide-binding</keyword>
<evidence type="ECO:0000256" key="4">
    <source>
        <dbReference type="ARBA" id="ARBA00020367"/>
    </source>
</evidence>
<evidence type="ECO:0000256" key="12">
    <source>
        <dbReference type="HAMAP-Rule" id="MF_00741"/>
    </source>
</evidence>
<comment type="caution">
    <text evidence="15">The sequence shown here is derived from an EMBL/GenBank/DDBJ whole genome shotgun (WGS) entry which is preliminary data.</text>
</comment>
<dbReference type="RefSeq" id="WP_379982604.1">
    <property type="nucleotide sequence ID" value="NZ_JBHUMO010000062.1"/>
</dbReference>
<dbReference type="InterPro" id="IPR036921">
    <property type="entry name" value="PurM-like_N_sf"/>
</dbReference>
<reference evidence="16" key="1">
    <citation type="journal article" date="2019" name="Int. J. Syst. Evol. Microbiol.">
        <title>The Global Catalogue of Microorganisms (GCM) 10K type strain sequencing project: providing services to taxonomists for standard genome sequencing and annotation.</title>
        <authorList>
            <consortium name="The Broad Institute Genomics Platform"/>
            <consortium name="The Broad Institute Genome Sequencing Center for Infectious Disease"/>
            <person name="Wu L."/>
            <person name="Ma J."/>
        </authorList>
    </citation>
    <scope>NUCLEOTIDE SEQUENCE [LARGE SCALE GENOMIC DNA]</scope>
    <source>
        <strain evidence="16">TISTR 932</strain>
    </source>
</reference>
<dbReference type="EMBL" id="JBHUMO010000062">
    <property type="protein sequence ID" value="MFD2729858.1"/>
    <property type="molecule type" value="Genomic_DNA"/>
</dbReference>
<keyword evidence="7 12" id="KW-0067">ATP-binding</keyword>
<evidence type="ECO:0000256" key="3">
    <source>
        <dbReference type="ARBA" id="ARBA00013047"/>
    </source>
</evidence>
<dbReference type="Gene3D" id="3.90.650.10">
    <property type="entry name" value="PurM-like C-terminal domain"/>
    <property type="match status" value="1"/>
</dbReference>
<dbReference type="InterPro" id="IPR010918">
    <property type="entry name" value="PurM-like_C_dom"/>
</dbReference>
<evidence type="ECO:0000313" key="16">
    <source>
        <dbReference type="Proteomes" id="UP001597427"/>
    </source>
</evidence>
<dbReference type="Pfam" id="PF02769">
    <property type="entry name" value="AIRS_C"/>
    <property type="match status" value="1"/>
</dbReference>
<evidence type="ECO:0000256" key="1">
    <source>
        <dbReference type="ARBA" id="ARBA00004686"/>
    </source>
</evidence>
<dbReference type="CDD" id="cd02196">
    <property type="entry name" value="PurM"/>
    <property type="match status" value="1"/>
</dbReference>
<dbReference type="InterPro" id="IPR036676">
    <property type="entry name" value="PurM-like_C_sf"/>
</dbReference>
<accession>A0ABW5TN35</accession>
<feature type="domain" description="PurM-like N-terminal" evidence="13">
    <location>
        <begin position="55"/>
        <end position="161"/>
    </location>
</feature>
<evidence type="ECO:0000256" key="5">
    <source>
        <dbReference type="ARBA" id="ARBA00022598"/>
    </source>
</evidence>
<dbReference type="InterPro" id="IPR016188">
    <property type="entry name" value="PurM-like_N"/>
</dbReference>
<gene>
    <name evidence="12 15" type="primary">purM</name>
    <name evidence="15" type="ORF">ACFSR0_10665</name>
</gene>
<comment type="pathway">
    <text evidence="1 12">Purine metabolism; IMP biosynthesis via de novo pathway; 5-amino-1-(5-phospho-D-ribosyl)imidazole from N(2)-formyl-N(1)-(5-phospho-D-ribosyl)glycinamide: step 2/2.</text>
</comment>
<evidence type="ECO:0000259" key="13">
    <source>
        <dbReference type="Pfam" id="PF00586"/>
    </source>
</evidence>
<name>A0ABW5TN35_9ENTE</name>
<dbReference type="PANTHER" id="PTHR10520">
    <property type="entry name" value="TRIFUNCTIONAL PURINE BIOSYNTHETIC PROTEIN ADENOSINE-3-RELATED"/>
    <property type="match status" value="1"/>
</dbReference>
<evidence type="ECO:0000256" key="2">
    <source>
        <dbReference type="ARBA" id="ARBA00010280"/>
    </source>
</evidence>
<dbReference type="Pfam" id="PF00586">
    <property type="entry name" value="AIRS"/>
    <property type="match status" value="1"/>
</dbReference>
<evidence type="ECO:0000259" key="14">
    <source>
        <dbReference type="Pfam" id="PF02769"/>
    </source>
</evidence>
<comment type="catalytic activity">
    <reaction evidence="11 12">
        <text>2-formamido-N(1)-(5-O-phospho-beta-D-ribosyl)acetamidine + ATP = 5-amino-1-(5-phospho-beta-D-ribosyl)imidazole + ADP + phosphate + H(+)</text>
        <dbReference type="Rhea" id="RHEA:23032"/>
        <dbReference type="ChEBI" id="CHEBI:15378"/>
        <dbReference type="ChEBI" id="CHEBI:30616"/>
        <dbReference type="ChEBI" id="CHEBI:43474"/>
        <dbReference type="ChEBI" id="CHEBI:137981"/>
        <dbReference type="ChEBI" id="CHEBI:147287"/>
        <dbReference type="ChEBI" id="CHEBI:456216"/>
        <dbReference type="EC" id="6.3.3.1"/>
    </reaction>
</comment>
<dbReference type="Gene3D" id="3.30.1330.10">
    <property type="entry name" value="PurM-like, N-terminal domain"/>
    <property type="match status" value="1"/>
</dbReference>
<evidence type="ECO:0000256" key="6">
    <source>
        <dbReference type="ARBA" id="ARBA00022741"/>
    </source>
</evidence>
<evidence type="ECO:0000256" key="7">
    <source>
        <dbReference type="ARBA" id="ARBA00022840"/>
    </source>
</evidence>
<protein>
    <recommendedName>
        <fullName evidence="4 12">Phosphoribosylformylglycinamidine cyclo-ligase</fullName>
        <ecNumber evidence="3 12">6.3.3.1</ecNumber>
    </recommendedName>
    <alternativeName>
        <fullName evidence="9 12">AIR synthase</fullName>
    </alternativeName>
    <alternativeName>
        <fullName evidence="10 12">AIRS</fullName>
    </alternativeName>
    <alternativeName>
        <fullName evidence="8 12">Phosphoribosyl-aminoimidazole synthetase</fullName>
    </alternativeName>
</protein>
<dbReference type="PANTHER" id="PTHR10520:SF12">
    <property type="entry name" value="TRIFUNCTIONAL PURINE BIOSYNTHETIC PROTEIN ADENOSINE-3"/>
    <property type="match status" value="1"/>
</dbReference>
<dbReference type="NCBIfam" id="TIGR00878">
    <property type="entry name" value="purM"/>
    <property type="match status" value="1"/>
</dbReference>
<evidence type="ECO:0000313" key="15">
    <source>
        <dbReference type="EMBL" id="MFD2729858.1"/>
    </source>
</evidence>
<evidence type="ECO:0000256" key="11">
    <source>
        <dbReference type="ARBA" id="ARBA00049057"/>
    </source>
</evidence>
<sequence length="348" mass="37373">MSNPYQKAGVDVKAGYQAVERMKKHVKRTANKGVMGTLGGFGGLFDLSAYQVKQPVLVSGTDGVGTKLLLAQQLQKHDTIGIDCVAMCVNDVLAQGAKPLLFLDYIATGKLDPSVVEQIVAGVAEGCVQAGSALVGGETAEMPGLYTPEEYDLAGFTVGVAEKDQLIDSASIQEGDVLLGLPSSGIHSNGFSLVRKLFFEEHAFSLDAQISEYGIDHLGSVLLTPTKIYVKDVLPLIEAHLIQGISHITGGGFYENIPRMLPEDLQADIQLGSWPVLPIFSCMQELGGYSTQDMFGIFNMGIGMILAIRKENFAAVTKQLFSTNTPFYHIGQVKKKTAEQVVLKGETE</sequence>
<dbReference type="HAMAP" id="MF_00741">
    <property type="entry name" value="AIRS"/>
    <property type="match status" value="1"/>
</dbReference>
<keyword evidence="12" id="KW-0963">Cytoplasm</keyword>
<dbReference type="Proteomes" id="UP001597427">
    <property type="component" value="Unassembled WGS sequence"/>
</dbReference>
<keyword evidence="12" id="KW-0658">Purine biosynthesis</keyword>
<feature type="domain" description="PurM-like C-terminal" evidence="14">
    <location>
        <begin position="173"/>
        <end position="343"/>
    </location>
</feature>
<dbReference type="SUPFAM" id="SSF56042">
    <property type="entry name" value="PurM C-terminal domain-like"/>
    <property type="match status" value="1"/>
</dbReference>
<dbReference type="InterPro" id="IPR004733">
    <property type="entry name" value="PurM_cligase"/>
</dbReference>
<keyword evidence="5 12" id="KW-0436">Ligase</keyword>
<evidence type="ECO:0000256" key="8">
    <source>
        <dbReference type="ARBA" id="ARBA00031908"/>
    </source>
</evidence>
<proteinExistence type="inferred from homology"/>
<comment type="subcellular location">
    <subcellularLocation>
        <location evidence="12">Cytoplasm</location>
    </subcellularLocation>
</comment>
<dbReference type="EC" id="6.3.3.1" evidence="3 12"/>
<keyword evidence="16" id="KW-1185">Reference proteome</keyword>